<organism evidence="1 2">
    <name type="scientific">Pedobacter heparinus (strain ATCC 13125 / DSM 2366 / CIP 104194 / JCM 7457 / NBRC 12017 / NCIMB 9290 / NRRL B-14731 / HIM 762-3)</name>
    <dbReference type="NCBI Taxonomy" id="485917"/>
    <lineage>
        <taxon>Bacteria</taxon>
        <taxon>Pseudomonadati</taxon>
        <taxon>Bacteroidota</taxon>
        <taxon>Sphingobacteriia</taxon>
        <taxon>Sphingobacteriales</taxon>
        <taxon>Sphingobacteriaceae</taxon>
        <taxon>Pedobacter</taxon>
    </lineage>
</organism>
<name>C6XWR6_PEDHD</name>
<dbReference type="STRING" id="485917.Phep_2004"/>
<sequence length="42" mass="5028">MPEFTTPFQVEFVGHQNWGISLNGIESEILLAEFYYMRLYQQ</sequence>
<dbReference type="AlphaFoldDB" id="C6XWR6"/>
<evidence type="ECO:0000313" key="2">
    <source>
        <dbReference type="Proteomes" id="UP000000852"/>
    </source>
</evidence>
<gene>
    <name evidence="1" type="ordered locus">Phep_2004</name>
</gene>
<accession>C6XWR6</accession>
<protein>
    <submittedName>
        <fullName evidence="1">Uncharacterized protein</fullName>
    </submittedName>
</protein>
<dbReference type="EMBL" id="CP001681">
    <property type="protein sequence ID" value="ACU04210.1"/>
    <property type="molecule type" value="Genomic_DNA"/>
</dbReference>
<dbReference type="HOGENOM" id="CLU_3255414_0_0_10"/>
<keyword evidence="2" id="KW-1185">Reference proteome</keyword>
<proteinExistence type="predicted"/>
<dbReference type="KEGG" id="phe:Phep_2004"/>
<evidence type="ECO:0000313" key="1">
    <source>
        <dbReference type="EMBL" id="ACU04210.1"/>
    </source>
</evidence>
<dbReference type="Proteomes" id="UP000000852">
    <property type="component" value="Chromosome"/>
</dbReference>
<reference evidence="1 2" key="1">
    <citation type="journal article" date="2009" name="Stand. Genomic Sci.">
        <title>Complete genome sequence of Pedobacter heparinus type strain (HIM 762-3).</title>
        <authorList>
            <person name="Han C."/>
            <person name="Spring S."/>
            <person name="Lapidus A."/>
            <person name="Del Rio T.G."/>
            <person name="Tice H."/>
            <person name="Copeland A."/>
            <person name="Cheng J.F."/>
            <person name="Lucas S."/>
            <person name="Chen F."/>
            <person name="Nolan M."/>
            <person name="Bruce D."/>
            <person name="Goodwin L."/>
            <person name="Pitluck S."/>
            <person name="Ivanova N."/>
            <person name="Mavromatis K."/>
            <person name="Mikhailova N."/>
            <person name="Pati A."/>
            <person name="Chen A."/>
            <person name="Palaniappan K."/>
            <person name="Land M."/>
            <person name="Hauser L."/>
            <person name="Chang Y.J."/>
            <person name="Jeffries C.C."/>
            <person name="Saunders E."/>
            <person name="Chertkov O."/>
            <person name="Brettin T."/>
            <person name="Goker M."/>
            <person name="Rohde M."/>
            <person name="Bristow J."/>
            <person name="Eisen J.A."/>
            <person name="Markowitz V."/>
            <person name="Hugenholtz P."/>
            <person name="Kyrpides N.C."/>
            <person name="Klenk H.P."/>
            <person name="Detter J.C."/>
        </authorList>
    </citation>
    <scope>NUCLEOTIDE SEQUENCE [LARGE SCALE GENOMIC DNA]</scope>
    <source>
        <strain evidence="2">ATCC 13125 / DSM 2366 / CIP 104194 / JCM 7457 / NBRC 12017 / NCIMB 9290 / NRRL B-14731 / HIM 762-3</strain>
    </source>
</reference>